<evidence type="ECO:0000313" key="2">
    <source>
        <dbReference type="Proteomes" id="UP000019442"/>
    </source>
</evidence>
<dbReference type="Proteomes" id="UP000019442">
    <property type="component" value="Chromosome"/>
</dbReference>
<dbReference type="HOGENOM" id="CLU_2395618_0_0_6"/>
<name>W8KIA5_9GAMM</name>
<dbReference type="AlphaFoldDB" id="W8KIA5"/>
<proteinExistence type="predicted"/>
<keyword evidence="2" id="KW-1185">Reference proteome</keyword>
<gene>
    <name evidence="1" type="ORF">M911_06820</name>
</gene>
<protein>
    <submittedName>
        <fullName evidence="1">Uncharacterized protein</fullName>
    </submittedName>
</protein>
<dbReference type="EMBL" id="CP007268">
    <property type="protein sequence ID" value="AHK78913.1"/>
    <property type="molecule type" value="Genomic_DNA"/>
</dbReference>
<sequence length="93" mass="10506">MTGINHNASHTYPPDRVVLRMASALHTTFQIPEGVGLCQALGAPNCDNNREALVHWVEQQVDQLEPTVWTAVMSQLVGELDEVLRREEKRSWL</sequence>
<dbReference type="OrthoDB" id="9885979at2"/>
<evidence type="ECO:0000313" key="1">
    <source>
        <dbReference type="EMBL" id="AHK78913.1"/>
    </source>
</evidence>
<reference evidence="1 2" key="1">
    <citation type="journal article" date="2014" name="J Genomics">
        <title>Draft Genome Sequence of the Extremely Halophilic Phototrophic Purple Sulfur Bacterium Halorhodospira halochloris.</title>
        <authorList>
            <person name="Singh K.S."/>
            <person name="Kirksey J."/>
            <person name="Hoff W.D."/>
            <person name="Deole R."/>
        </authorList>
    </citation>
    <scope>NUCLEOTIDE SEQUENCE [LARGE SCALE GENOMIC DNA]</scope>
    <source>
        <strain evidence="1 2">A</strain>
    </source>
</reference>
<organism evidence="1 2">
    <name type="scientific">Ectothiorhodospira haloalkaliphila</name>
    <dbReference type="NCBI Taxonomy" id="421628"/>
    <lineage>
        <taxon>Bacteria</taxon>
        <taxon>Pseudomonadati</taxon>
        <taxon>Pseudomonadota</taxon>
        <taxon>Gammaproteobacteria</taxon>
        <taxon>Chromatiales</taxon>
        <taxon>Ectothiorhodospiraceae</taxon>
        <taxon>Ectothiorhodospira</taxon>
    </lineage>
</organism>
<accession>W8KIA5</accession>
<dbReference type="RefSeq" id="WP_025281324.1">
    <property type="nucleotide sequence ID" value="NZ_CP007268.1"/>
</dbReference>
<dbReference type="KEGG" id="hhc:M911_06820"/>
<reference evidence="2" key="2">
    <citation type="submission" date="2014-02" db="EMBL/GenBank/DDBJ databases">
        <title>Draft Genome Sequence of extremely halophilic bacteria Halorhodospira halochloris.</title>
        <authorList>
            <person name="Singh K.S."/>
        </authorList>
    </citation>
    <scope>NUCLEOTIDE SEQUENCE [LARGE SCALE GENOMIC DNA]</scope>
    <source>
        <strain evidence="2">A</strain>
    </source>
</reference>